<feature type="region of interest" description="Disordered" evidence="4">
    <location>
        <begin position="203"/>
        <end position="280"/>
    </location>
</feature>
<feature type="region of interest" description="Disordered" evidence="4">
    <location>
        <begin position="1"/>
        <end position="178"/>
    </location>
</feature>
<feature type="compositionally biased region" description="Basic and acidic residues" evidence="4">
    <location>
        <begin position="39"/>
        <end position="63"/>
    </location>
</feature>
<dbReference type="Pfam" id="PF12656">
    <property type="entry name" value="G-patch_2"/>
    <property type="match status" value="1"/>
</dbReference>
<reference evidence="6" key="1">
    <citation type="journal article" date="2023" name="Mol. Phylogenet. Evol.">
        <title>Genome-scale phylogeny and comparative genomics of the fungal order Sordariales.</title>
        <authorList>
            <person name="Hensen N."/>
            <person name="Bonometti L."/>
            <person name="Westerberg I."/>
            <person name="Brannstrom I.O."/>
            <person name="Guillou S."/>
            <person name="Cros-Aarteil S."/>
            <person name="Calhoun S."/>
            <person name="Haridas S."/>
            <person name="Kuo A."/>
            <person name="Mondo S."/>
            <person name="Pangilinan J."/>
            <person name="Riley R."/>
            <person name="LaButti K."/>
            <person name="Andreopoulos B."/>
            <person name="Lipzen A."/>
            <person name="Chen C."/>
            <person name="Yan M."/>
            <person name="Daum C."/>
            <person name="Ng V."/>
            <person name="Clum A."/>
            <person name="Steindorff A."/>
            <person name="Ohm R.A."/>
            <person name="Martin F."/>
            <person name="Silar P."/>
            <person name="Natvig D.O."/>
            <person name="Lalanne C."/>
            <person name="Gautier V."/>
            <person name="Ament-Velasquez S.L."/>
            <person name="Kruys A."/>
            <person name="Hutchinson M.I."/>
            <person name="Powell A.J."/>
            <person name="Barry K."/>
            <person name="Miller A.N."/>
            <person name="Grigoriev I.V."/>
            <person name="Debuchy R."/>
            <person name="Gladieux P."/>
            <person name="Hiltunen Thoren M."/>
            <person name="Johannesson H."/>
        </authorList>
    </citation>
    <scope>NUCLEOTIDE SEQUENCE</scope>
    <source>
        <strain evidence="6">CBS 123565</strain>
    </source>
</reference>
<evidence type="ECO:0000313" key="6">
    <source>
        <dbReference type="EMBL" id="KAK4138172.1"/>
    </source>
</evidence>
<reference evidence="6" key="2">
    <citation type="submission" date="2023-05" db="EMBL/GenBank/DDBJ databases">
        <authorList>
            <consortium name="Lawrence Berkeley National Laboratory"/>
            <person name="Steindorff A."/>
            <person name="Hensen N."/>
            <person name="Bonometti L."/>
            <person name="Westerberg I."/>
            <person name="Brannstrom I.O."/>
            <person name="Guillou S."/>
            <person name="Cros-Aarteil S."/>
            <person name="Calhoun S."/>
            <person name="Haridas S."/>
            <person name="Kuo A."/>
            <person name="Mondo S."/>
            <person name="Pangilinan J."/>
            <person name="Riley R."/>
            <person name="Labutti K."/>
            <person name="Andreopoulos B."/>
            <person name="Lipzen A."/>
            <person name="Chen C."/>
            <person name="Yanf M."/>
            <person name="Daum C."/>
            <person name="Ng V."/>
            <person name="Clum A."/>
            <person name="Ohm R."/>
            <person name="Martin F."/>
            <person name="Silar P."/>
            <person name="Natvig D."/>
            <person name="Lalanne C."/>
            <person name="Gautier V."/>
            <person name="Ament-Velasquez S.L."/>
            <person name="Kruys A."/>
            <person name="Hutchinson M.I."/>
            <person name="Powell A.J."/>
            <person name="Barry K."/>
            <person name="Miller A.N."/>
            <person name="Grigoriev I.V."/>
            <person name="Debuchy R."/>
            <person name="Gladieux P."/>
            <person name="Thoren M.H."/>
            <person name="Johannesson H."/>
        </authorList>
    </citation>
    <scope>NUCLEOTIDE SEQUENCE</scope>
    <source>
        <strain evidence="6">CBS 123565</strain>
    </source>
</reference>
<evidence type="ECO:0000259" key="5">
    <source>
        <dbReference type="Pfam" id="PF12656"/>
    </source>
</evidence>
<dbReference type="GO" id="GO:0005634">
    <property type="term" value="C:nucleus"/>
    <property type="evidence" value="ECO:0007669"/>
    <property type="project" value="UniProtKB-SubCell"/>
</dbReference>
<feature type="compositionally biased region" description="Basic and acidic residues" evidence="4">
    <location>
        <begin position="85"/>
        <end position="94"/>
    </location>
</feature>
<organism evidence="6 7">
    <name type="scientific">Trichocladium antarcticum</name>
    <dbReference type="NCBI Taxonomy" id="1450529"/>
    <lineage>
        <taxon>Eukaryota</taxon>
        <taxon>Fungi</taxon>
        <taxon>Dikarya</taxon>
        <taxon>Ascomycota</taxon>
        <taxon>Pezizomycotina</taxon>
        <taxon>Sordariomycetes</taxon>
        <taxon>Sordariomycetidae</taxon>
        <taxon>Sordariales</taxon>
        <taxon>Chaetomiaceae</taxon>
        <taxon>Trichocladium</taxon>
    </lineage>
</organism>
<feature type="compositionally biased region" description="Basic and acidic residues" evidence="4">
    <location>
        <begin position="230"/>
        <end position="280"/>
    </location>
</feature>
<comment type="subcellular location">
    <subcellularLocation>
        <location evidence="1">Nucleus</location>
    </subcellularLocation>
</comment>
<proteinExistence type="inferred from homology"/>
<dbReference type="EMBL" id="MU853401">
    <property type="protein sequence ID" value="KAK4138172.1"/>
    <property type="molecule type" value="Genomic_DNA"/>
</dbReference>
<gene>
    <name evidence="6" type="ORF">BT67DRAFT_430844</name>
</gene>
<evidence type="ECO:0000256" key="2">
    <source>
        <dbReference type="ARBA" id="ARBA00008576"/>
    </source>
</evidence>
<evidence type="ECO:0000256" key="4">
    <source>
        <dbReference type="SAM" id="MobiDB-lite"/>
    </source>
</evidence>
<keyword evidence="3" id="KW-0539">Nucleus</keyword>
<feature type="compositionally biased region" description="Acidic residues" evidence="4">
    <location>
        <begin position="10"/>
        <end position="19"/>
    </location>
</feature>
<keyword evidence="7" id="KW-1185">Reference proteome</keyword>
<feature type="domain" description="Spp2/MOS2 G-patch" evidence="5">
    <location>
        <begin position="169"/>
        <end position="217"/>
    </location>
</feature>
<dbReference type="AlphaFoldDB" id="A0AAN6ZH32"/>
<feature type="compositionally biased region" description="Basic and acidic residues" evidence="4">
    <location>
        <begin position="158"/>
        <end position="175"/>
    </location>
</feature>
<evidence type="ECO:0000256" key="1">
    <source>
        <dbReference type="ARBA" id="ARBA00004123"/>
    </source>
</evidence>
<dbReference type="InterPro" id="IPR026822">
    <property type="entry name" value="Spp2/MOS2_G-patch"/>
</dbReference>
<comment type="similarity">
    <text evidence="2">Belongs to the SPP2 family.</text>
</comment>
<sequence>MRKGALHDESESDNDADTDQESHGRHQAITSYDLPGANLDDKRGSKREDSSKPSGQDRDDPPEKTGNADQRQDDGPKARHGSAAAERETQDKPVKWGLTINMRTKGGARDGKETDSRSRSGRAGSEELEGRGRGKNATKSIDDEAMDALMGANRPKHRQPDSDAADREPCPEDYRSIPIDDFGATLLRGFGWDGKLRGKVKEVTRHANLTGLGAKDTKGAEDLGSWNQKTAKDSRPVRLDDYQREDRKKRQRIDDRHGDSYKRERERERDRERERELDRR</sequence>
<feature type="compositionally biased region" description="Basic and acidic residues" evidence="4">
    <location>
        <begin position="107"/>
        <end position="132"/>
    </location>
</feature>
<evidence type="ECO:0000256" key="3">
    <source>
        <dbReference type="ARBA" id="ARBA00023242"/>
    </source>
</evidence>
<accession>A0AAN6ZH32</accession>
<protein>
    <recommendedName>
        <fullName evidence="5">Spp2/MOS2 G-patch domain-containing protein</fullName>
    </recommendedName>
</protein>
<comment type="caution">
    <text evidence="6">The sequence shown here is derived from an EMBL/GenBank/DDBJ whole genome shotgun (WGS) entry which is preliminary data.</text>
</comment>
<dbReference type="Proteomes" id="UP001304895">
    <property type="component" value="Unassembled WGS sequence"/>
</dbReference>
<name>A0AAN6ZH32_9PEZI</name>
<evidence type="ECO:0000313" key="7">
    <source>
        <dbReference type="Proteomes" id="UP001304895"/>
    </source>
</evidence>